<dbReference type="InterPro" id="IPR000210">
    <property type="entry name" value="BTB/POZ_dom"/>
</dbReference>
<dbReference type="STRING" id="200361.A0A453MC94"/>
<dbReference type="InterPro" id="IPR045890">
    <property type="entry name" value="POB1-like"/>
</dbReference>
<dbReference type="Gene3D" id="1.25.40.420">
    <property type="match status" value="1"/>
</dbReference>
<evidence type="ECO:0000256" key="3">
    <source>
        <dbReference type="ARBA" id="ARBA00022786"/>
    </source>
</evidence>
<organism evidence="5 6">
    <name type="scientific">Aegilops tauschii subsp. strangulata</name>
    <name type="common">Goatgrass</name>
    <dbReference type="NCBI Taxonomy" id="200361"/>
    <lineage>
        <taxon>Eukaryota</taxon>
        <taxon>Viridiplantae</taxon>
        <taxon>Streptophyta</taxon>
        <taxon>Embryophyta</taxon>
        <taxon>Tracheophyta</taxon>
        <taxon>Spermatophyta</taxon>
        <taxon>Magnoliopsida</taxon>
        <taxon>Liliopsida</taxon>
        <taxon>Poales</taxon>
        <taxon>Poaceae</taxon>
        <taxon>BOP clade</taxon>
        <taxon>Pooideae</taxon>
        <taxon>Triticodae</taxon>
        <taxon>Triticeae</taxon>
        <taxon>Triticinae</taxon>
        <taxon>Aegilops</taxon>
    </lineage>
</organism>
<sequence>RMAGGEGAATTGAPAEAEIGLDISRGGGLPSFEVAFNSESFSDRVLRLEVDGVAGGPLPDLVFRREELRLHKEEADGKSIDSSWTMVSAPVLRVKTIYINSVVLAANSPFFLKIFSNGMKESDQRHITLRIADSGTEETVMMEILSFMYTGKLTTTEPNLLLDILMAADKFEVLACMRHCNQLLTNLPMTRESALLYLDYPCSTSVAAEIRHLTDAAKEFLASKYKVFANFSDELMDMPLVGIEAIFSGTDLQIRSEDTVYSFLLEWACKQYPETEERHKIWSSRLLPLVRFSHMTWSKLHEVLTCSDDDVDSEQTKKLIIDVLLHKAYPAHEQGTTDADTRTCWQVPQRAYRLKPIKVVEFDQPCPQAIVYLDLTHEECSRLFPTGKILTHLFHLAGQDFFLIAFCQMHEQSKAYSFGLCVEKIEMPKGPTCLTVDFELAARTRSSGKFVTRFQDKHTGDDWMLGCADLFEVPWSTFITNDNLFIDGVLHLRADLRVGVVAQPGLET</sequence>
<dbReference type="Pfam" id="PF07707">
    <property type="entry name" value="BACK"/>
    <property type="match status" value="1"/>
</dbReference>
<dbReference type="InterPro" id="IPR011333">
    <property type="entry name" value="SKP1/BTB/POZ_sf"/>
</dbReference>
<reference evidence="5" key="4">
    <citation type="submission" date="2019-03" db="UniProtKB">
        <authorList>
            <consortium name="EnsemblPlants"/>
        </authorList>
    </citation>
    <scope>IDENTIFICATION</scope>
</reference>
<evidence type="ECO:0000259" key="4">
    <source>
        <dbReference type="PROSITE" id="PS50097"/>
    </source>
</evidence>
<reference evidence="6" key="1">
    <citation type="journal article" date="2014" name="Science">
        <title>Ancient hybridizations among the ancestral genomes of bread wheat.</title>
        <authorList>
            <consortium name="International Wheat Genome Sequencing Consortium,"/>
            <person name="Marcussen T."/>
            <person name="Sandve S.R."/>
            <person name="Heier L."/>
            <person name="Spannagl M."/>
            <person name="Pfeifer M."/>
            <person name="Jakobsen K.S."/>
            <person name="Wulff B.B."/>
            <person name="Steuernagel B."/>
            <person name="Mayer K.F."/>
            <person name="Olsen O.A."/>
        </authorList>
    </citation>
    <scope>NUCLEOTIDE SEQUENCE [LARGE SCALE GENOMIC DNA]</scope>
    <source>
        <strain evidence="6">cv. AL8/78</strain>
    </source>
</reference>
<keyword evidence="3" id="KW-0833">Ubl conjugation pathway</keyword>
<dbReference type="EnsemblPlants" id="AET5Gv21140600.1">
    <property type="protein sequence ID" value="AET5Gv21140600.1"/>
    <property type="gene ID" value="AET5Gv21140600"/>
</dbReference>
<dbReference type="FunFam" id="1.25.40.420:FF:000008">
    <property type="entry name" value="BTB/POZ domain-containing protein POB1"/>
    <property type="match status" value="1"/>
</dbReference>
<dbReference type="SMART" id="SM00225">
    <property type="entry name" value="BTB"/>
    <property type="match status" value="1"/>
</dbReference>
<dbReference type="AlphaFoldDB" id="A0A453MC94"/>
<keyword evidence="6" id="KW-1185">Reference proteome</keyword>
<dbReference type="PANTHER" id="PTHR46336:SF29">
    <property type="entry name" value="BTB DOMAIN-CONTAINING PROTEIN"/>
    <property type="match status" value="1"/>
</dbReference>
<dbReference type="Gene3D" id="3.30.710.10">
    <property type="entry name" value="Potassium Channel Kv1.1, Chain A"/>
    <property type="match status" value="1"/>
</dbReference>
<reference evidence="6" key="2">
    <citation type="journal article" date="2017" name="Nat. Plants">
        <title>The Aegilops tauschii genome reveals multiple impacts of transposons.</title>
        <authorList>
            <person name="Zhao G."/>
            <person name="Zou C."/>
            <person name="Li K."/>
            <person name="Wang K."/>
            <person name="Li T."/>
            <person name="Gao L."/>
            <person name="Zhang X."/>
            <person name="Wang H."/>
            <person name="Yang Z."/>
            <person name="Liu X."/>
            <person name="Jiang W."/>
            <person name="Mao L."/>
            <person name="Kong X."/>
            <person name="Jiao Y."/>
            <person name="Jia J."/>
        </authorList>
    </citation>
    <scope>NUCLEOTIDE SEQUENCE [LARGE SCALE GENOMIC DNA]</scope>
    <source>
        <strain evidence="6">cv. AL8/78</strain>
    </source>
</reference>
<dbReference type="GO" id="GO:0005634">
    <property type="term" value="C:nucleus"/>
    <property type="evidence" value="ECO:0007669"/>
    <property type="project" value="TreeGrafter"/>
</dbReference>
<feature type="domain" description="BTB" evidence="4">
    <location>
        <begin position="82"/>
        <end position="157"/>
    </location>
</feature>
<dbReference type="FunFam" id="3.30.710.10:FF:000106">
    <property type="entry name" value="BTB/POZ domain-containing protein POB1"/>
    <property type="match status" value="1"/>
</dbReference>
<reference evidence="5" key="5">
    <citation type="journal article" date="2021" name="G3 (Bethesda)">
        <title>Aegilops tauschii genome assembly Aet v5.0 features greater sequence contiguity and improved annotation.</title>
        <authorList>
            <person name="Wang L."/>
            <person name="Zhu T."/>
            <person name="Rodriguez J.C."/>
            <person name="Deal K.R."/>
            <person name="Dubcovsky J."/>
            <person name="McGuire P.E."/>
            <person name="Lux T."/>
            <person name="Spannagl M."/>
            <person name="Mayer K.F.X."/>
            <person name="Baldrich P."/>
            <person name="Meyers B.C."/>
            <person name="Huo N."/>
            <person name="Gu Y.Q."/>
            <person name="Zhou H."/>
            <person name="Devos K.M."/>
            <person name="Bennetzen J.L."/>
            <person name="Unver T."/>
            <person name="Budak H."/>
            <person name="Gulick P.J."/>
            <person name="Galiba G."/>
            <person name="Kalapos B."/>
            <person name="Nelson D.R."/>
            <person name="Li P."/>
            <person name="You F.M."/>
            <person name="Luo M.C."/>
            <person name="Dvorak J."/>
        </authorList>
    </citation>
    <scope>NUCLEOTIDE SEQUENCE [LARGE SCALE GENOMIC DNA]</scope>
    <source>
        <strain evidence="5">cv. AL8/78</strain>
    </source>
</reference>
<comment type="function">
    <text evidence="1">May act as a substrate-specific adapter of an E3 ubiquitin-protein ligase complex (CUL3-RBX1-BTB) which mediates the ubiquitination and subsequent proteasomal degradation of target proteins.</text>
</comment>
<evidence type="ECO:0000256" key="1">
    <source>
        <dbReference type="ARBA" id="ARBA00002668"/>
    </source>
</evidence>
<name>A0A453MC94_AEGTS</name>
<dbReference type="Gramene" id="AET5Gv21140600.1">
    <property type="protein sequence ID" value="AET5Gv21140600.1"/>
    <property type="gene ID" value="AET5Gv21140600"/>
</dbReference>
<dbReference type="PANTHER" id="PTHR46336">
    <property type="entry name" value="OS02G0260700 PROTEIN"/>
    <property type="match status" value="1"/>
</dbReference>
<dbReference type="CDD" id="cd18186">
    <property type="entry name" value="BTB_POZ_ZBTB_KLHL-like"/>
    <property type="match status" value="1"/>
</dbReference>
<proteinExistence type="predicted"/>
<dbReference type="InterPro" id="IPR011705">
    <property type="entry name" value="BACK"/>
</dbReference>
<dbReference type="PROSITE" id="PS50097">
    <property type="entry name" value="BTB"/>
    <property type="match status" value="1"/>
</dbReference>
<comment type="pathway">
    <text evidence="2">Protein modification; protein ubiquitination.</text>
</comment>
<dbReference type="SUPFAM" id="SSF54695">
    <property type="entry name" value="POZ domain"/>
    <property type="match status" value="1"/>
</dbReference>
<reference evidence="5" key="3">
    <citation type="journal article" date="2017" name="Nature">
        <title>Genome sequence of the progenitor of the wheat D genome Aegilops tauschii.</title>
        <authorList>
            <person name="Luo M.C."/>
            <person name="Gu Y.Q."/>
            <person name="Puiu D."/>
            <person name="Wang H."/>
            <person name="Twardziok S.O."/>
            <person name="Deal K.R."/>
            <person name="Huo N."/>
            <person name="Zhu T."/>
            <person name="Wang L."/>
            <person name="Wang Y."/>
            <person name="McGuire P.E."/>
            <person name="Liu S."/>
            <person name="Long H."/>
            <person name="Ramasamy R.K."/>
            <person name="Rodriguez J.C."/>
            <person name="Van S.L."/>
            <person name="Yuan L."/>
            <person name="Wang Z."/>
            <person name="Xia Z."/>
            <person name="Xiao L."/>
            <person name="Anderson O.D."/>
            <person name="Ouyang S."/>
            <person name="Liang Y."/>
            <person name="Zimin A.V."/>
            <person name="Pertea G."/>
            <person name="Qi P."/>
            <person name="Bennetzen J.L."/>
            <person name="Dai X."/>
            <person name="Dawson M.W."/>
            <person name="Muller H.G."/>
            <person name="Kugler K."/>
            <person name="Rivarola-Duarte L."/>
            <person name="Spannagl M."/>
            <person name="Mayer K.F.X."/>
            <person name="Lu F.H."/>
            <person name="Bevan M.W."/>
            <person name="Leroy P."/>
            <person name="Li P."/>
            <person name="You F.M."/>
            <person name="Sun Q."/>
            <person name="Liu Z."/>
            <person name="Lyons E."/>
            <person name="Wicker T."/>
            <person name="Salzberg S.L."/>
            <person name="Devos K.M."/>
            <person name="Dvorak J."/>
        </authorList>
    </citation>
    <scope>NUCLEOTIDE SEQUENCE [LARGE SCALE GENOMIC DNA]</scope>
    <source>
        <strain evidence="5">cv. AL8/78</strain>
    </source>
</reference>
<accession>A0A453MC94</accession>
<evidence type="ECO:0000256" key="2">
    <source>
        <dbReference type="ARBA" id="ARBA00004906"/>
    </source>
</evidence>
<evidence type="ECO:0000313" key="5">
    <source>
        <dbReference type="EnsemblPlants" id="AET5Gv21140600.1"/>
    </source>
</evidence>
<evidence type="ECO:0000313" key="6">
    <source>
        <dbReference type="Proteomes" id="UP000015105"/>
    </source>
</evidence>
<dbReference type="GO" id="GO:0010114">
    <property type="term" value="P:response to red light"/>
    <property type="evidence" value="ECO:0007669"/>
    <property type="project" value="TreeGrafter"/>
</dbReference>
<dbReference type="Proteomes" id="UP000015105">
    <property type="component" value="Chromosome 5D"/>
</dbReference>
<protein>
    <recommendedName>
        <fullName evidence="4">BTB domain-containing protein</fullName>
    </recommendedName>
</protein>
<dbReference type="Pfam" id="PF00651">
    <property type="entry name" value="BTB"/>
    <property type="match status" value="1"/>
</dbReference>